<reference evidence="2" key="1">
    <citation type="submission" date="2023-02" db="EMBL/GenBank/DDBJ databases">
        <title>Description of Roseinatronobacter alkalisoli sp. nov., an alkaliphilic bacerium isolated from soda soil.</title>
        <authorList>
            <person name="Wei W."/>
        </authorList>
    </citation>
    <scope>NUCLEOTIDE SEQUENCE</scope>
    <source>
        <strain evidence="2">HJB301</strain>
    </source>
</reference>
<keyword evidence="1" id="KW-0472">Membrane</keyword>
<dbReference type="EMBL" id="JAQZSM010000002">
    <property type="protein sequence ID" value="MDD7969985.1"/>
    <property type="molecule type" value="Genomic_DNA"/>
</dbReference>
<organism evidence="2 3">
    <name type="scientific">Roseinatronobacter alkalisoli</name>
    <dbReference type="NCBI Taxonomy" id="3028235"/>
    <lineage>
        <taxon>Bacteria</taxon>
        <taxon>Pseudomonadati</taxon>
        <taxon>Pseudomonadota</taxon>
        <taxon>Alphaproteobacteria</taxon>
        <taxon>Rhodobacterales</taxon>
        <taxon>Paracoccaceae</taxon>
        <taxon>Roseinatronobacter</taxon>
    </lineage>
</organism>
<evidence type="ECO:0000256" key="1">
    <source>
        <dbReference type="SAM" id="Phobius"/>
    </source>
</evidence>
<dbReference type="RefSeq" id="WP_274350544.1">
    <property type="nucleotide sequence ID" value="NZ_JAQZSM010000002.1"/>
</dbReference>
<dbReference type="Pfam" id="PF06532">
    <property type="entry name" value="NrsF"/>
    <property type="match status" value="1"/>
</dbReference>
<keyword evidence="3" id="KW-1185">Reference proteome</keyword>
<gene>
    <name evidence="2" type="ORF">PUT78_02640</name>
</gene>
<evidence type="ECO:0000313" key="2">
    <source>
        <dbReference type="EMBL" id="MDD7969985.1"/>
    </source>
</evidence>
<accession>A0ABT5T4E5</accession>
<proteinExistence type="predicted"/>
<protein>
    <submittedName>
        <fullName evidence="2">DUF1109 domain-containing protein</fullName>
    </submittedName>
</protein>
<keyword evidence="1" id="KW-0812">Transmembrane</keyword>
<dbReference type="InterPro" id="IPR009495">
    <property type="entry name" value="NrsF"/>
</dbReference>
<feature type="transmembrane region" description="Helical" evidence="1">
    <location>
        <begin position="181"/>
        <end position="204"/>
    </location>
</feature>
<dbReference type="Proteomes" id="UP001431784">
    <property type="component" value="Unassembled WGS sequence"/>
</dbReference>
<keyword evidence="1" id="KW-1133">Transmembrane helix</keyword>
<evidence type="ECO:0000313" key="3">
    <source>
        <dbReference type="Proteomes" id="UP001431784"/>
    </source>
</evidence>
<sequence>MNTDDLIAVLAADTLPQQTVGQRLWRALPVAIGVTVLAFVVFWGARADMMAALNSAAILKTIFPLVLALLAGALAFGLARPGLRADMRMAALGLFAAGLIAAFAMALARDGVSGLTGALATPSLVTCLLSVPTLALPLLGAVFWALSAGAALRPRLTGAVAGLLAGGLSAALYSLHCDQDAALFVLPAYSTAILPVALFGAAIGPRLLKW</sequence>
<name>A0ABT5T4E5_9RHOB</name>
<feature type="transmembrane region" description="Helical" evidence="1">
    <location>
        <begin position="24"/>
        <end position="45"/>
    </location>
</feature>
<feature type="transmembrane region" description="Helical" evidence="1">
    <location>
        <begin position="120"/>
        <end position="144"/>
    </location>
</feature>
<comment type="caution">
    <text evidence="2">The sequence shown here is derived from an EMBL/GenBank/DDBJ whole genome shotgun (WGS) entry which is preliminary data.</text>
</comment>
<feature type="transmembrane region" description="Helical" evidence="1">
    <location>
        <begin position="156"/>
        <end position="175"/>
    </location>
</feature>
<feature type="transmembrane region" description="Helical" evidence="1">
    <location>
        <begin position="57"/>
        <end position="78"/>
    </location>
</feature>
<feature type="transmembrane region" description="Helical" evidence="1">
    <location>
        <begin position="90"/>
        <end position="108"/>
    </location>
</feature>